<dbReference type="EMBL" id="JANCLT010000011">
    <property type="protein sequence ID" value="MCP8970343.1"/>
    <property type="molecule type" value="Genomic_DNA"/>
</dbReference>
<dbReference type="RefSeq" id="WP_254760264.1">
    <property type="nucleotide sequence ID" value="NZ_JANCLT010000011.1"/>
</dbReference>
<dbReference type="SUPFAM" id="SSF88697">
    <property type="entry name" value="PUA domain-like"/>
    <property type="match status" value="1"/>
</dbReference>
<evidence type="ECO:0000313" key="2">
    <source>
        <dbReference type="Proteomes" id="UP001156102"/>
    </source>
</evidence>
<gene>
    <name evidence="1" type="ORF">NK662_17620</name>
</gene>
<proteinExistence type="predicted"/>
<dbReference type="Pfam" id="PF10763">
    <property type="entry name" value="DUF2584"/>
    <property type="match status" value="1"/>
</dbReference>
<protein>
    <submittedName>
        <fullName evidence="1">DUF2584 domain-containing protein</fullName>
    </submittedName>
</protein>
<name>A0AA41XCG7_9BACI</name>
<dbReference type="AlphaFoldDB" id="A0AA41XCG7"/>
<organism evidence="1 2">
    <name type="scientific">Ectobacillus ponti</name>
    <dbReference type="NCBI Taxonomy" id="2961894"/>
    <lineage>
        <taxon>Bacteria</taxon>
        <taxon>Bacillati</taxon>
        <taxon>Bacillota</taxon>
        <taxon>Bacilli</taxon>
        <taxon>Bacillales</taxon>
        <taxon>Bacillaceae</taxon>
        <taxon>Ectobacillus</taxon>
    </lineage>
</organism>
<dbReference type="Gene3D" id="2.40.240.20">
    <property type="entry name" value="Hypothetical PUA domain-like, domain 1"/>
    <property type="match status" value="1"/>
</dbReference>
<accession>A0AA41XCG7</accession>
<dbReference type="InterPro" id="IPR015947">
    <property type="entry name" value="PUA-like_sf"/>
</dbReference>
<evidence type="ECO:0000313" key="1">
    <source>
        <dbReference type="EMBL" id="MCP8970343.1"/>
    </source>
</evidence>
<dbReference type="InterPro" id="IPR019699">
    <property type="entry name" value="DUF2584"/>
</dbReference>
<dbReference type="Proteomes" id="UP001156102">
    <property type="component" value="Unassembled WGS sequence"/>
</dbReference>
<keyword evidence="2" id="KW-1185">Reference proteome</keyword>
<reference evidence="1" key="1">
    <citation type="submission" date="2022-07" db="EMBL/GenBank/DDBJ databases">
        <authorList>
            <person name="Li W.-J."/>
            <person name="Deng Q.-Q."/>
        </authorList>
    </citation>
    <scope>NUCLEOTIDE SEQUENCE</scope>
    <source>
        <strain evidence="1">SYSU M60031</strain>
    </source>
</reference>
<comment type="caution">
    <text evidence="1">The sequence shown here is derived from an EMBL/GenBank/DDBJ whole genome shotgun (WGS) entry which is preliminary data.</text>
</comment>
<sequence length="79" mass="9204">MKFEIHTSILTNDLEMRADAEHNLFELTVEGYHLYPLQEAVTLYRTEKEKIGTAVPKRISWEEGKTILLYQLVSLHSVN</sequence>